<dbReference type="EMBL" id="GBRH01161098">
    <property type="protein sequence ID" value="JAE36798.1"/>
    <property type="molecule type" value="Transcribed_RNA"/>
</dbReference>
<evidence type="ECO:0000313" key="1">
    <source>
        <dbReference type="EMBL" id="JAE36798.1"/>
    </source>
</evidence>
<sequence length="32" mass="3935">MLVIPLFFYNFYICCCQYFTLSYDIEIITSRN</sequence>
<proteinExistence type="predicted"/>
<name>A0A0A9HV56_ARUDO</name>
<organism evidence="1">
    <name type="scientific">Arundo donax</name>
    <name type="common">Giant reed</name>
    <name type="synonym">Donax arundinaceus</name>
    <dbReference type="NCBI Taxonomy" id="35708"/>
    <lineage>
        <taxon>Eukaryota</taxon>
        <taxon>Viridiplantae</taxon>
        <taxon>Streptophyta</taxon>
        <taxon>Embryophyta</taxon>
        <taxon>Tracheophyta</taxon>
        <taxon>Spermatophyta</taxon>
        <taxon>Magnoliopsida</taxon>
        <taxon>Liliopsida</taxon>
        <taxon>Poales</taxon>
        <taxon>Poaceae</taxon>
        <taxon>PACMAD clade</taxon>
        <taxon>Arundinoideae</taxon>
        <taxon>Arundineae</taxon>
        <taxon>Arundo</taxon>
    </lineage>
</organism>
<dbReference type="AlphaFoldDB" id="A0A0A9HV56"/>
<reference evidence="1" key="2">
    <citation type="journal article" date="2015" name="Data Brief">
        <title>Shoot transcriptome of the giant reed, Arundo donax.</title>
        <authorList>
            <person name="Barrero R.A."/>
            <person name="Guerrero F.D."/>
            <person name="Moolhuijzen P."/>
            <person name="Goolsby J.A."/>
            <person name="Tidwell J."/>
            <person name="Bellgard S.E."/>
            <person name="Bellgard M.I."/>
        </authorList>
    </citation>
    <scope>NUCLEOTIDE SEQUENCE</scope>
    <source>
        <tissue evidence="1">Shoot tissue taken approximately 20 cm above the soil surface</tissue>
    </source>
</reference>
<accession>A0A0A9HV56</accession>
<reference evidence="1" key="1">
    <citation type="submission" date="2014-09" db="EMBL/GenBank/DDBJ databases">
        <authorList>
            <person name="Magalhaes I.L.F."/>
            <person name="Oliveira U."/>
            <person name="Santos F.R."/>
            <person name="Vidigal T.H.D.A."/>
            <person name="Brescovit A.D."/>
            <person name="Santos A.J."/>
        </authorList>
    </citation>
    <scope>NUCLEOTIDE SEQUENCE</scope>
    <source>
        <tissue evidence="1">Shoot tissue taken approximately 20 cm above the soil surface</tissue>
    </source>
</reference>
<protein>
    <submittedName>
        <fullName evidence="1">Uncharacterized protein</fullName>
    </submittedName>
</protein>